<evidence type="ECO:0000259" key="1">
    <source>
        <dbReference type="PROSITE" id="PS51186"/>
    </source>
</evidence>
<dbReference type="Pfam" id="PF00583">
    <property type="entry name" value="Acetyltransf_1"/>
    <property type="match status" value="1"/>
</dbReference>
<organism evidence="2 3">
    <name type="scientific">Streptomyces umbrinus</name>
    <dbReference type="NCBI Taxonomy" id="67370"/>
    <lineage>
        <taxon>Bacteria</taxon>
        <taxon>Bacillati</taxon>
        <taxon>Actinomycetota</taxon>
        <taxon>Actinomycetes</taxon>
        <taxon>Kitasatosporales</taxon>
        <taxon>Streptomycetaceae</taxon>
        <taxon>Streptomyces</taxon>
        <taxon>Streptomyces phaeochromogenes group</taxon>
    </lineage>
</organism>
<evidence type="ECO:0000313" key="2">
    <source>
        <dbReference type="EMBL" id="MDQ1024953.1"/>
    </source>
</evidence>
<name>A0ABU0SN40_9ACTN</name>
<dbReference type="PANTHER" id="PTHR43617:SF2">
    <property type="entry name" value="UPF0039 PROTEIN SLL0451"/>
    <property type="match status" value="1"/>
</dbReference>
<dbReference type="Gene3D" id="3.40.630.30">
    <property type="match status" value="1"/>
</dbReference>
<protein>
    <submittedName>
        <fullName evidence="2">GNAT superfamily N-acetyltransferase</fullName>
    </submittedName>
</protein>
<dbReference type="SUPFAM" id="SSF55729">
    <property type="entry name" value="Acyl-CoA N-acyltransferases (Nat)"/>
    <property type="match status" value="1"/>
</dbReference>
<dbReference type="RefSeq" id="WP_307520265.1">
    <property type="nucleotide sequence ID" value="NZ_JAUSZI010000002.1"/>
</dbReference>
<comment type="caution">
    <text evidence="2">The sequence shown here is derived from an EMBL/GenBank/DDBJ whole genome shotgun (WGS) entry which is preliminary data.</text>
</comment>
<proteinExistence type="predicted"/>
<dbReference type="InterPro" id="IPR050276">
    <property type="entry name" value="MshD_Acetyltransferase"/>
</dbReference>
<sequence length="183" mass="20319">MDERLRSPSATLHVREMVLADCPRVAEIRVRGWQTAYKGMMPQAYLDGLDPAEDVGRLRARFEQAGESVVSLVAEWDGDVVGWACHGPYREGEVRTAEAELYAIYVDLDRLGHGVGRALLRESVARCTAAGHGRMLLWVLRENTGARRFYERAGFAPDGAEEPFEVDGVEVPEVRYARVLGGS</sequence>
<dbReference type="CDD" id="cd04301">
    <property type="entry name" value="NAT_SF"/>
    <property type="match status" value="1"/>
</dbReference>
<dbReference type="PROSITE" id="PS51186">
    <property type="entry name" value="GNAT"/>
    <property type="match status" value="1"/>
</dbReference>
<evidence type="ECO:0000313" key="3">
    <source>
        <dbReference type="Proteomes" id="UP001230328"/>
    </source>
</evidence>
<gene>
    <name evidence="2" type="ORF">QF035_002535</name>
</gene>
<dbReference type="Proteomes" id="UP001230328">
    <property type="component" value="Unassembled WGS sequence"/>
</dbReference>
<reference evidence="2 3" key="1">
    <citation type="submission" date="2023-07" db="EMBL/GenBank/DDBJ databases">
        <title>Comparative genomics of wheat-associated soil bacteria to identify genetic determinants of phenazine resistance.</title>
        <authorList>
            <person name="Mouncey N."/>
        </authorList>
    </citation>
    <scope>NUCLEOTIDE SEQUENCE [LARGE SCALE GENOMIC DNA]</scope>
    <source>
        <strain evidence="2 3">V2I4</strain>
    </source>
</reference>
<dbReference type="InterPro" id="IPR016181">
    <property type="entry name" value="Acyl_CoA_acyltransferase"/>
</dbReference>
<dbReference type="EMBL" id="JAUSZI010000002">
    <property type="protein sequence ID" value="MDQ1024953.1"/>
    <property type="molecule type" value="Genomic_DNA"/>
</dbReference>
<accession>A0ABU0SN40</accession>
<dbReference type="PANTHER" id="PTHR43617">
    <property type="entry name" value="L-AMINO ACID N-ACETYLTRANSFERASE"/>
    <property type="match status" value="1"/>
</dbReference>
<feature type="domain" description="N-acetyltransferase" evidence="1">
    <location>
        <begin position="12"/>
        <end position="178"/>
    </location>
</feature>
<keyword evidence="3" id="KW-1185">Reference proteome</keyword>
<dbReference type="InterPro" id="IPR000182">
    <property type="entry name" value="GNAT_dom"/>
</dbReference>